<proteinExistence type="predicted"/>
<dbReference type="PANTHER" id="PTHR18901:SF38">
    <property type="entry name" value="PSEUDOURIDINE-5'-PHOSPHATASE"/>
    <property type="match status" value="1"/>
</dbReference>
<name>A0A1Z5JEW7_FISSO</name>
<dbReference type="PANTHER" id="PTHR18901">
    <property type="entry name" value="2-DEOXYGLUCOSE-6-PHOSPHATE PHOSPHATASE 2"/>
    <property type="match status" value="1"/>
</dbReference>
<dbReference type="InterPro" id="IPR036412">
    <property type="entry name" value="HAD-like_sf"/>
</dbReference>
<dbReference type="NCBIfam" id="TIGR01509">
    <property type="entry name" value="HAD-SF-IA-v3"/>
    <property type="match status" value="1"/>
</dbReference>
<sequence>MDGTLLDTETLSDISIFEALQLGPKLREQLGDRLPWDIKEPTLGLRGDAWVPMILDYAQQHFELNQPLPPWQVFWEQQESILHAMSDQIQECHGATALVEQLAAHHIPMCLATSSRQKSVQEKRKHHSRIFRHMQHIVTGDMIQNAKPHPEIYLRAAALLQVEPQHCLVFEDSVAGAKAGKAAGCWVVAVPDVRMPDTSPFVGIADEILTDLTQFDSKAWGLLVDDCTMN</sequence>
<dbReference type="AlphaFoldDB" id="A0A1Z5JEW7"/>
<accession>A0A1Z5JEW7</accession>
<dbReference type="InParanoid" id="A0A1Z5JEW7"/>
<protein>
    <submittedName>
        <fullName evidence="1">Uncharacterized protein</fullName>
    </submittedName>
</protein>
<keyword evidence="2" id="KW-1185">Reference proteome</keyword>
<evidence type="ECO:0000313" key="2">
    <source>
        <dbReference type="Proteomes" id="UP000198406"/>
    </source>
</evidence>
<dbReference type="Gene3D" id="3.40.50.1000">
    <property type="entry name" value="HAD superfamily/HAD-like"/>
    <property type="match status" value="1"/>
</dbReference>
<dbReference type="GO" id="GO:0016791">
    <property type="term" value="F:phosphatase activity"/>
    <property type="evidence" value="ECO:0007669"/>
    <property type="project" value="TreeGrafter"/>
</dbReference>
<dbReference type="Gene3D" id="1.10.150.240">
    <property type="entry name" value="Putative phosphatase, domain 2"/>
    <property type="match status" value="1"/>
</dbReference>
<organism evidence="1 2">
    <name type="scientific">Fistulifera solaris</name>
    <name type="common">Oleaginous diatom</name>
    <dbReference type="NCBI Taxonomy" id="1519565"/>
    <lineage>
        <taxon>Eukaryota</taxon>
        <taxon>Sar</taxon>
        <taxon>Stramenopiles</taxon>
        <taxon>Ochrophyta</taxon>
        <taxon>Bacillariophyta</taxon>
        <taxon>Bacillariophyceae</taxon>
        <taxon>Bacillariophycidae</taxon>
        <taxon>Naviculales</taxon>
        <taxon>Naviculaceae</taxon>
        <taxon>Fistulifera</taxon>
    </lineage>
</organism>
<gene>
    <name evidence="1" type="ORF">FisN_24Hh126</name>
</gene>
<comment type="caution">
    <text evidence="1">The sequence shown here is derived from an EMBL/GenBank/DDBJ whole genome shotgun (WGS) entry which is preliminary data.</text>
</comment>
<reference evidence="1 2" key="1">
    <citation type="journal article" date="2015" name="Plant Cell">
        <title>Oil accumulation by the oleaginous diatom Fistulifera solaris as revealed by the genome and transcriptome.</title>
        <authorList>
            <person name="Tanaka T."/>
            <person name="Maeda Y."/>
            <person name="Veluchamy A."/>
            <person name="Tanaka M."/>
            <person name="Abida H."/>
            <person name="Marechal E."/>
            <person name="Bowler C."/>
            <person name="Muto M."/>
            <person name="Sunaga Y."/>
            <person name="Tanaka M."/>
            <person name="Yoshino T."/>
            <person name="Taniguchi T."/>
            <person name="Fukuda Y."/>
            <person name="Nemoto M."/>
            <person name="Matsumoto M."/>
            <person name="Wong P.S."/>
            <person name="Aburatani S."/>
            <person name="Fujibuchi W."/>
        </authorList>
    </citation>
    <scope>NUCLEOTIDE SEQUENCE [LARGE SCALE GENOMIC DNA]</scope>
    <source>
        <strain evidence="1 2">JPCC DA0580</strain>
    </source>
</reference>
<dbReference type="Proteomes" id="UP000198406">
    <property type="component" value="Unassembled WGS sequence"/>
</dbReference>
<dbReference type="Pfam" id="PF00702">
    <property type="entry name" value="Hydrolase"/>
    <property type="match status" value="1"/>
</dbReference>
<dbReference type="InterPro" id="IPR006439">
    <property type="entry name" value="HAD-SF_hydro_IA"/>
</dbReference>
<dbReference type="OrthoDB" id="40579at2759"/>
<dbReference type="SUPFAM" id="SSF56784">
    <property type="entry name" value="HAD-like"/>
    <property type="match status" value="1"/>
</dbReference>
<dbReference type="InterPro" id="IPR023214">
    <property type="entry name" value="HAD_sf"/>
</dbReference>
<dbReference type="EMBL" id="BDSP01000052">
    <property type="protein sequence ID" value="GAX12550.1"/>
    <property type="molecule type" value="Genomic_DNA"/>
</dbReference>
<dbReference type="InterPro" id="IPR023198">
    <property type="entry name" value="PGP-like_dom2"/>
</dbReference>
<evidence type="ECO:0000313" key="1">
    <source>
        <dbReference type="EMBL" id="GAX12550.1"/>
    </source>
</evidence>